<proteinExistence type="predicted"/>
<dbReference type="AlphaFoldDB" id="A0A1G9QPW5"/>
<dbReference type="RefSeq" id="WP_092726425.1">
    <property type="nucleotide sequence ID" value="NZ_FNGW01000005.1"/>
</dbReference>
<evidence type="ECO:0000256" key="1">
    <source>
        <dbReference type="ARBA" id="ARBA00004141"/>
    </source>
</evidence>
<evidence type="ECO:0000256" key="4">
    <source>
        <dbReference type="ARBA" id="ARBA00023136"/>
    </source>
</evidence>
<dbReference type="GO" id="GO:0016874">
    <property type="term" value="F:ligase activity"/>
    <property type="evidence" value="ECO:0007669"/>
    <property type="project" value="UniProtKB-KW"/>
</dbReference>
<feature type="transmembrane region" description="Helical" evidence="5">
    <location>
        <begin position="17"/>
        <end position="37"/>
    </location>
</feature>
<dbReference type="STRING" id="1121325.SAMN04515677_105317"/>
<accession>A0A1G9QPW5</accession>
<evidence type="ECO:0000256" key="2">
    <source>
        <dbReference type="ARBA" id="ARBA00022692"/>
    </source>
</evidence>
<keyword evidence="7" id="KW-0436">Ligase</keyword>
<feature type="transmembrane region" description="Helical" evidence="5">
    <location>
        <begin position="202"/>
        <end position="223"/>
    </location>
</feature>
<evidence type="ECO:0000313" key="7">
    <source>
        <dbReference type="EMBL" id="SDM13048.1"/>
    </source>
</evidence>
<name>A0A1G9QPW5_9FIRM</name>
<evidence type="ECO:0000259" key="6">
    <source>
        <dbReference type="Pfam" id="PF04932"/>
    </source>
</evidence>
<feature type="transmembrane region" description="Helical" evidence="5">
    <location>
        <begin position="230"/>
        <end position="248"/>
    </location>
</feature>
<feature type="transmembrane region" description="Helical" evidence="5">
    <location>
        <begin position="509"/>
        <end position="528"/>
    </location>
</feature>
<evidence type="ECO:0000313" key="8">
    <source>
        <dbReference type="Proteomes" id="UP000199068"/>
    </source>
</evidence>
<dbReference type="PANTHER" id="PTHR37422:SF13">
    <property type="entry name" value="LIPOPOLYSACCHARIDE BIOSYNTHESIS PROTEIN PA4999-RELATED"/>
    <property type="match status" value="1"/>
</dbReference>
<keyword evidence="4 5" id="KW-0472">Membrane</keyword>
<evidence type="ECO:0000256" key="3">
    <source>
        <dbReference type="ARBA" id="ARBA00022989"/>
    </source>
</evidence>
<sequence length="532" mass="59691">MLDKYYKESKAESINKVIAMISIFMLFMIPIIMYKYVSVSYSPIFNASAYSSGAKADVFNFFKMLLLNLGTILILGMYIYRVVVLKEEIKSKKLNVVIIIFAIFIAMSALLSQYPDIALFGNYDRHEGAITWFCYLAIFFVLYNTNIDEKYYKYFYYALIPFIAINLILGIIKLTGYDILSNSLVNNMLGGGLGGQLFTTLYHYNFGSAYASIIFSVSFMYMLLENDTKIKVLSLIMSVLSFAILLTMISAGGFVTALFMLPIIIVIGIRFTNVKEVAIWSIAAIVLDAIVYVILNNINPVVYDESFSLIAKINDISGLIIPGIVIVFVALVFMMKFVNRKIVFNVILGVVTISIFAGSIFISSSIEKEKKILAQDPNADIVRMKDSAMYQKLNTMSTDRLNIWVKSIDLINDNPIFGNGLDTYPYVMVQKDEDSGISTFGEYIDKPHNWYLSLAYGSGIIALLGLVAIIIYITKGTFDKVSDKVDNKYIYIFGIGTIAYAVQGFYNDSIIGTAMIFWIFAGISANMLSKEN</sequence>
<feature type="transmembrane region" description="Helical" evidence="5">
    <location>
        <begin position="154"/>
        <end position="172"/>
    </location>
</feature>
<organism evidence="7 8">
    <name type="scientific">Romboutsia lituseburensis DSM 797</name>
    <dbReference type="NCBI Taxonomy" id="1121325"/>
    <lineage>
        <taxon>Bacteria</taxon>
        <taxon>Bacillati</taxon>
        <taxon>Bacillota</taxon>
        <taxon>Clostridia</taxon>
        <taxon>Peptostreptococcales</taxon>
        <taxon>Peptostreptococcaceae</taxon>
        <taxon>Romboutsia</taxon>
    </lineage>
</organism>
<dbReference type="PANTHER" id="PTHR37422">
    <property type="entry name" value="TEICHURONIC ACID BIOSYNTHESIS PROTEIN TUAE"/>
    <property type="match status" value="1"/>
</dbReference>
<keyword evidence="8" id="KW-1185">Reference proteome</keyword>
<feature type="transmembrane region" description="Helical" evidence="5">
    <location>
        <begin position="61"/>
        <end position="82"/>
    </location>
</feature>
<dbReference type="EMBL" id="FNGW01000005">
    <property type="protein sequence ID" value="SDM13048.1"/>
    <property type="molecule type" value="Genomic_DNA"/>
</dbReference>
<feature type="domain" description="O-antigen ligase-related" evidence="6">
    <location>
        <begin position="324"/>
        <end position="466"/>
    </location>
</feature>
<feature type="transmembrane region" description="Helical" evidence="5">
    <location>
        <begin position="94"/>
        <end position="114"/>
    </location>
</feature>
<feature type="transmembrane region" description="Helical" evidence="5">
    <location>
        <begin position="342"/>
        <end position="362"/>
    </location>
</feature>
<protein>
    <submittedName>
        <fullName evidence="7">O-Antigen ligase</fullName>
    </submittedName>
</protein>
<feature type="transmembrane region" description="Helical" evidence="5">
    <location>
        <begin position="278"/>
        <end position="296"/>
    </location>
</feature>
<evidence type="ECO:0000256" key="5">
    <source>
        <dbReference type="SAM" id="Phobius"/>
    </source>
</evidence>
<reference evidence="7 8" key="1">
    <citation type="submission" date="2016-10" db="EMBL/GenBank/DDBJ databases">
        <authorList>
            <person name="de Groot N.N."/>
        </authorList>
    </citation>
    <scope>NUCLEOTIDE SEQUENCE [LARGE SCALE GENOMIC DNA]</scope>
    <source>
        <strain evidence="7 8">DSM 797</strain>
    </source>
</reference>
<dbReference type="GO" id="GO:0016020">
    <property type="term" value="C:membrane"/>
    <property type="evidence" value="ECO:0007669"/>
    <property type="project" value="UniProtKB-SubCell"/>
</dbReference>
<feature type="transmembrane region" description="Helical" evidence="5">
    <location>
        <begin position="129"/>
        <end position="147"/>
    </location>
</feature>
<gene>
    <name evidence="7" type="ORF">SAMN04515677_105317</name>
</gene>
<keyword evidence="3 5" id="KW-1133">Transmembrane helix</keyword>
<feature type="transmembrane region" description="Helical" evidence="5">
    <location>
        <begin position="485"/>
        <end position="503"/>
    </location>
</feature>
<dbReference type="InterPro" id="IPR007016">
    <property type="entry name" value="O-antigen_ligase-rel_domated"/>
</dbReference>
<dbReference type="InterPro" id="IPR051533">
    <property type="entry name" value="WaaL-like"/>
</dbReference>
<feature type="transmembrane region" description="Helical" evidence="5">
    <location>
        <begin position="254"/>
        <end position="271"/>
    </location>
</feature>
<feature type="transmembrane region" description="Helical" evidence="5">
    <location>
        <begin position="450"/>
        <end position="473"/>
    </location>
</feature>
<dbReference type="Proteomes" id="UP000199068">
    <property type="component" value="Unassembled WGS sequence"/>
</dbReference>
<feature type="transmembrane region" description="Helical" evidence="5">
    <location>
        <begin position="316"/>
        <end position="335"/>
    </location>
</feature>
<comment type="subcellular location">
    <subcellularLocation>
        <location evidence="1">Membrane</location>
        <topology evidence="1">Multi-pass membrane protein</topology>
    </subcellularLocation>
</comment>
<dbReference type="Pfam" id="PF04932">
    <property type="entry name" value="Wzy_C"/>
    <property type="match status" value="1"/>
</dbReference>
<keyword evidence="2 5" id="KW-0812">Transmembrane</keyword>